<dbReference type="PROSITE" id="PS00721">
    <property type="entry name" value="FTHFS_1"/>
    <property type="match status" value="1"/>
</dbReference>
<proteinExistence type="inferred from homology"/>
<dbReference type="FunFam" id="3.30.1510.10:FF:000001">
    <property type="entry name" value="Formate--tetrahydrofolate ligase"/>
    <property type="match status" value="1"/>
</dbReference>
<evidence type="ECO:0000256" key="1">
    <source>
        <dbReference type="ARBA" id="ARBA00004777"/>
    </source>
</evidence>
<dbReference type="OrthoDB" id="9761733at2"/>
<dbReference type="Pfam" id="PF01268">
    <property type="entry name" value="FTHFS"/>
    <property type="match status" value="1"/>
</dbReference>
<protein>
    <recommendedName>
        <fullName evidence="8">Formate--tetrahydrofolate ligase</fullName>
        <ecNumber evidence="8">6.3.4.3</ecNumber>
    </recommendedName>
    <alternativeName>
        <fullName evidence="8">Formyltetrahydrofolate synthetase</fullName>
        <shortName evidence="8">FHS</shortName>
        <shortName evidence="8">FTHFS</shortName>
    </alternativeName>
</protein>
<dbReference type="NCBIfam" id="NF010030">
    <property type="entry name" value="PRK13505.1"/>
    <property type="match status" value="1"/>
</dbReference>
<accession>D5EGH2</accession>
<dbReference type="AlphaFoldDB" id="D5EGH2"/>
<evidence type="ECO:0000256" key="6">
    <source>
        <dbReference type="ARBA" id="ARBA00049033"/>
    </source>
</evidence>
<dbReference type="GO" id="GO:0004329">
    <property type="term" value="F:formate-tetrahydrofolate ligase activity"/>
    <property type="evidence" value="ECO:0007669"/>
    <property type="project" value="UniProtKB-UniRule"/>
</dbReference>
<dbReference type="KEGG" id="aco:Amico_1537"/>
<feature type="binding site" evidence="8">
    <location>
        <begin position="66"/>
        <end position="73"/>
    </location>
    <ligand>
        <name>ATP</name>
        <dbReference type="ChEBI" id="CHEBI:30616"/>
    </ligand>
</feature>
<evidence type="ECO:0000256" key="3">
    <source>
        <dbReference type="ARBA" id="ARBA00022598"/>
    </source>
</evidence>
<dbReference type="GO" id="GO:0005524">
    <property type="term" value="F:ATP binding"/>
    <property type="evidence" value="ECO:0007669"/>
    <property type="project" value="UniProtKB-UniRule"/>
</dbReference>
<dbReference type="InterPro" id="IPR027417">
    <property type="entry name" value="P-loop_NTPase"/>
</dbReference>
<dbReference type="Gene3D" id="3.10.410.10">
    <property type="entry name" value="Formyltetrahydrofolate synthetase, domain 3"/>
    <property type="match status" value="1"/>
</dbReference>
<dbReference type="eggNOG" id="COG2759">
    <property type="taxonomic scope" value="Bacteria"/>
</dbReference>
<evidence type="ECO:0000256" key="5">
    <source>
        <dbReference type="ARBA" id="ARBA00022840"/>
    </source>
</evidence>
<keyword evidence="3 8" id="KW-0436">Ligase</keyword>
<gene>
    <name evidence="8" type="primary">fhs</name>
    <name evidence="9" type="ordered locus">Amico_1537</name>
</gene>
<organism evidence="9 10">
    <name type="scientific">Aminobacterium colombiense (strain DSM 12261 / ALA-1)</name>
    <dbReference type="NCBI Taxonomy" id="572547"/>
    <lineage>
        <taxon>Bacteria</taxon>
        <taxon>Thermotogati</taxon>
        <taxon>Synergistota</taxon>
        <taxon>Synergistia</taxon>
        <taxon>Synergistales</taxon>
        <taxon>Aminobacteriaceae</taxon>
        <taxon>Aminobacterium</taxon>
    </lineage>
</organism>
<reference evidence="9 10" key="1">
    <citation type="journal article" date="2010" name="Stand. Genomic Sci.">
        <title>Complete genome sequence of Aminobacterium colombiense type strain (ALA-1).</title>
        <authorList>
            <person name="Chertkov O."/>
            <person name="Sikorski J."/>
            <person name="Brambilla E."/>
            <person name="Lapidus A."/>
            <person name="Copeland A."/>
            <person name="Glavina Del Rio T."/>
            <person name="Nolan M."/>
            <person name="Lucas S."/>
            <person name="Tice H."/>
            <person name="Cheng J.F."/>
            <person name="Han C."/>
            <person name="Detter J.C."/>
            <person name="Bruce D."/>
            <person name="Tapia R."/>
            <person name="Goodwin L."/>
            <person name="Pitluck S."/>
            <person name="Liolios K."/>
            <person name="Ivanova N."/>
            <person name="Mavromatis K."/>
            <person name="Ovchinnikova G."/>
            <person name="Pati A."/>
            <person name="Chen A."/>
            <person name="Palaniappan K."/>
            <person name="Land M."/>
            <person name="Hauser L."/>
            <person name="Chang Y.J."/>
            <person name="Jeffries C.D."/>
            <person name="Spring S."/>
            <person name="Rohde M."/>
            <person name="Goker M."/>
            <person name="Bristow J."/>
            <person name="Eisen J.A."/>
            <person name="Markowitz V."/>
            <person name="Hugenholtz P."/>
            <person name="Kyrpides N.C."/>
            <person name="Klenk H.P."/>
        </authorList>
    </citation>
    <scope>NUCLEOTIDE SEQUENCE [LARGE SCALE GENOMIC DNA]</scope>
    <source>
        <strain evidence="10">DSM 12261 / ALA-1</strain>
    </source>
</reference>
<evidence type="ECO:0000313" key="10">
    <source>
        <dbReference type="Proteomes" id="UP000002366"/>
    </source>
</evidence>
<evidence type="ECO:0000313" key="9">
    <source>
        <dbReference type="EMBL" id="ADE57654.1"/>
    </source>
</evidence>
<dbReference type="HOGENOM" id="CLU_003601_3_3_0"/>
<evidence type="ECO:0000256" key="4">
    <source>
        <dbReference type="ARBA" id="ARBA00022741"/>
    </source>
</evidence>
<keyword evidence="2 8" id="KW-0554">One-carbon metabolism</keyword>
<dbReference type="Gene3D" id="3.40.50.300">
    <property type="entry name" value="P-loop containing nucleotide triphosphate hydrolases"/>
    <property type="match status" value="1"/>
</dbReference>
<keyword evidence="10" id="KW-1185">Reference proteome</keyword>
<dbReference type="PROSITE" id="PS00722">
    <property type="entry name" value="FTHFS_2"/>
    <property type="match status" value="1"/>
</dbReference>
<dbReference type="InterPro" id="IPR000559">
    <property type="entry name" value="Formate_THF_ligase"/>
</dbReference>
<dbReference type="UniPathway" id="UPA00193"/>
<keyword evidence="4 8" id="KW-0547">Nucleotide-binding</keyword>
<evidence type="ECO:0000256" key="2">
    <source>
        <dbReference type="ARBA" id="ARBA00022563"/>
    </source>
</evidence>
<comment type="catalytic activity">
    <reaction evidence="6 8">
        <text>(6S)-5,6,7,8-tetrahydrofolate + formate + ATP = (6R)-10-formyltetrahydrofolate + ADP + phosphate</text>
        <dbReference type="Rhea" id="RHEA:20221"/>
        <dbReference type="ChEBI" id="CHEBI:15740"/>
        <dbReference type="ChEBI" id="CHEBI:30616"/>
        <dbReference type="ChEBI" id="CHEBI:43474"/>
        <dbReference type="ChEBI" id="CHEBI:57453"/>
        <dbReference type="ChEBI" id="CHEBI:195366"/>
        <dbReference type="ChEBI" id="CHEBI:456216"/>
        <dbReference type="EC" id="6.3.4.3"/>
    </reaction>
</comment>
<dbReference type="HAMAP" id="MF_01543">
    <property type="entry name" value="FTHFS"/>
    <property type="match status" value="1"/>
</dbReference>
<dbReference type="EC" id="6.3.4.3" evidence="8"/>
<dbReference type="SUPFAM" id="SSF52540">
    <property type="entry name" value="P-loop containing nucleoside triphosphate hydrolases"/>
    <property type="match status" value="1"/>
</dbReference>
<dbReference type="CDD" id="cd00477">
    <property type="entry name" value="FTHFS"/>
    <property type="match status" value="1"/>
</dbReference>
<comment type="pathway">
    <text evidence="1 8">One-carbon metabolism; tetrahydrofolate interconversion.</text>
</comment>
<dbReference type="FunFam" id="3.10.410.10:FF:000001">
    <property type="entry name" value="Putative formate--tetrahydrofolate ligase"/>
    <property type="match status" value="1"/>
</dbReference>
<evidence type="ECO:0000256" key="7">
    <source>
        <dbReference type="ARBA" id="ARBA00061363"/>
    </source>
</evidence>
<dbReference type="Gene3D" id="3.30.1510.10">
    <property type="entry name" value="Domain 2, N(10)-formyltetrahydrofolate synthetase"/>
    <property type="match status" value="1"/>
</dbReference>
<dbReference type="GO" id="GO:0035999">
    <property type="term" value="P:tetrahydrofolate interconversion"/>
    <property type="evidence" value="ECO:0007669"/>
    <property type="project" value="UniProtKB-UniRule"/>
</dbReference>
<keyword evidence="5 8" id="KW-0067">ATP-binding</keyword>
<sequence length="556" mass="59505">MMLSDIEIARSAKMKPIVEVAAQLGIDEEELELYGKYKAKVTYGLWNRIKDRPDGKLVLVTAITPTPAGEGKTTTTVGLAQGLAKLGKKVSIALREPSLGPSFGVKGGAAGGGYSQVVPMEDINLHFTGDLHAITTAHNLLAALLDNHLHQGNPLNIDPRRVVFRRVIDLNERALRYVNVGLGGKTNGVPRESGFDITVASEVMAILCLSESIKELKERLAQIVVAYTYDGTAVTAGDLNAQGSMAVVLKDALKPNLVQTLEHVPAFVHGGPFANIAHGCNSIQATKYGLKLSDYFITEAGFGADLGAEKFFDIKCREGNLHPSAVVIVATVRALKMHGGVAKSELTGENLEALSKGIPNLEKHIENMQGFGVPVVVAINRFPTDTEAELKLVHERCAAFGVPVALSEIWAKGGEGGIELAERILEAVEKPNSFHPLYDVAQSPKEKIEKIAKEIYGAKGVTYTAQAEKDLEEIHRLGKDNLVICMAKTQASISDNPALIGRPEGFELTVREVRLSAGAGFIIAITGSIMTMPGLPKVPAAMKIDVDNDGNITGLF</sequence>
<dbReference type="RefSeq" id="WP_013048917.1">
    <property type="nucleotide sequence ID" value="NC_014011.1"/>
</dbReference>
<dbReference type="STRING" id="572547.Amico_1537"/>
<comment type="similarity">
    <text evidence="7 8">Belongs to the formate--tetrahydrofolate ligase family.</text>
</comment>
<evidence type="ECO:0000256" key="8">
    <source>
        <dbReference type="HAMAP-Rule" id="MF_01543"/>
    </source>
</evidence>
<dbReference type="Proteomes" id="UP000002366">
    <property type="component" value="Chromosome"/>
</dbReference>
<name>D5EGH2_AMICL</name>
<dbReference type="InterPro" id="IPR020628">
    <property type="entry name" value="Formate_THF_ligase_CS"/>
</dbReference>
<dbReference type="EMBL" id="CP001997">
    <property type="protein sequence ID" value="ADE57654.1"/>
    <property type="molecule type" value="Genomic_DNA"/>
</dbReference>